<keyword evidence="1" id="KW-1133">Transmembrane helix</keyword>
<dbReference type="EnsemblPlants" id="Kaladp0076s0119.1.v1.1">
    <property type="protein sequence ID" value="Kaladp0076s0119.1.v1.1"/>
    <property type="gene ID" value="Kaladp0076s0119.v1.1"/>
</dbReference>
<keyword evidence="1" id="KW-0812">Transmembrane</keyword>
<protein>
    <submittedName>
        <fullName evidence="2">Uncharacterized protein</fullName>
    </submittedName>
</protein>
<proteinExistence type="predicted"/>
<evidence type="ECO:0000313" key="2">
    <source>
        <dbReference type="EnsemblPlants" id="Kaladp0076s0119.1.v1.1"/>
    </source>
</evidence>
<keyword evidence="1" id="KW-0472">Membrane</keyword>
<accession>A0A7N0UMM0</accession>
<reference evidence="2" key="1">
    <citation type="submission" date="2021-01" db="UniProtKB">
        <authorList>
            <consortium name="EnsemblPlants"/>
        </authorList>
    </citation>
    <scope>IDENTIFICATION</scope>
</reference>
<organism evidence="2 3">
    <name type="scientific">Kalanchoe fedtschenkoi</name>
    <name type="common">Lavender scallops</name>
    <name type="synonym">South American air plant</name>
    <dbReference type="NCBI Taxonomy" id="63787"/>
    <lineage>
        <taxon>Eukaryota</taxon>
        <taxon>Viridiplantae</taxon>
        <taxon>Streptophyta</taxon>
        <taxon>Embryophyta</taxon>
        <taxon>Tracheophyta</taxon>
        <taxon>Spermatophyta</taxon>
        <taxon>Magnoliopsida</taxon>
        <taxon>eudicotyledons</taxon>
        <taxon>Gunneridae</taxon>
        <taxon>Pentapetalae</taxon>
        <taxon>Saxifragales</taxon>
        <taxon>Crassulaceae</taxon>
        <taxon>Kalanchoe</taxon>
    </lineage>
</organism>
<feature type="transmembrane region" description="Helical" evidence="1">
    <location>
        <begin position="122"/>
        <end position="144"/>
    </location>
</feature>
<evidence type="ECO:0000313" key="3">
    <source>
        <dbReference type="Proteomes" id="UP000594263"/>
    </source>
</evidence>
<keyword evidence="3" id="KW-1185">Reference proteome</keyword>
<evidence type="ECO:0000256" key="1">
    <source>
        <dbReference type="SAM" id="Phobius"/>
    </source>
</evidence>
<sequence>MIQQSRGYLLGEIELEGANHNYKVGVLGNCCLLLLCSSFCCLCIKSLLRQQVFLNAEVLGCEVLHHLRSLFYSSLFFVSHYNTWMGWACRLCLKSYMLCHWVNNKLDHQLFRLLGLLATLKLFYVFCHGFAAVKVIQYIIYTFFSCASIDKVLNADEATEK</sequence>
<dbReference type="Gramene" id="Kaladp0076s0119.1.v1.1">
    <property type="protein sequence ID" value="Kaladp0076s0119.1.v1.1"/>
    <property type="gene ID" value="Kaladp0076s0119.v1.1"/>
</dbReference>
<dbReference type="AlphaFoldDB" id="A0A7N0UMM0"/>
<name>A0A7N0UMM0_KALFE</name>
<dbReference type="Proteomes" id="UP000594263">
    <property type="component" value="Unplaced"/>
</dbReference>